<comment type="subunit">
    <text evidence="8">The complex is composed of six subunits: RnfA, RnfB, RnfC, RnfD, RnfE and RnfG.</text>
</comment>
<dbReference type="Pfam" id="PF13375">
    <property type="entry name" value="RnfC_N"/>
    <property type="match status" value="1"/>
</dbReference>
<feature type="region of interest" description="Disordered" evidence="9">
    <location>
        <begin position="538"/>
        <end position="557"/>
    </location>
</feature>
<dbReference type="SUPFAM" id="SSF46548">
    <property type="entry name" value="alpha-helical ferredoxin"/>
    <property type="match status" value="1"/>
</dbReference>
<dbReference type="Proteomes" id="UP001645038">
    <property type="component" value="Unassembled WGS sequence"/>
</dbReference>
<keyword evidence="6 8" id="KW-0408">Iron</keyword>
<dbReference type="Gene3D" id="3.30.70.20">
    <property type="match status" value="1"/>
</dbReference>
<keyword evidence="7 8" id="KW-0411">Iron-sulfur</keyword>
<sequence>MARLFDFPGGVYPPERKARSAQSPLRRAPLPAQVVLPLRQHSGRPATPCVSLGDNVHTGSLIAKRDGLISAAVHATVSGTVSQMDGDTIVIDSDGQDTRQNLPPLDWRATDAPVLLTRLDESGVVGLGGAGFPTHIKARVIERHAIDTLVINAAECEPYITADDLTLRCYPDEVLEGAQLIASLCGAQQIVIGIEDNKPEAIAALKRAISQSQPASVTLTVIPTRYPSGSERQLIKKLLNRTVPSQGLPADVGVLCHNPGTLLAALYAVRDGQPLVERVVTLSGEAIAQPGNYWVRLGTPIEILLTQAGLDNARLSRVIQGGPMMGSSVETLDAPVTKTTNCLIAATLEELPFAPTESPCIRCGACEHVCPAQLLPQQLHWYARAQDDDKLERYHLFDCIECGACSYVCPSHIPLVDDYREAKGRLRHNRIEAAKAEHAKHRFEFRQARLAREEAEKQARRQARLAHNKPTDGDVNNESASAPPVDLRSLRIAQTAAKAAVRKAEKVLARAAQQEPQQAHEDLETLLATAQENLKAADLQLAQARESAKAPTAEDTP</sequence>
<feature type="binding site" evidence="8">
    <location>
        <position position="370"/>
    </location>
    <ligand>
        <name>[4Fe-4S] cluster</name>
        <dbReference type="ChEBI" id="CHEBI:49883"/>
        <label>2</label>
    </ligand>
</feature>
<dbReference type="SUPFAM" id="SSF142019">
    <property type="entry name" value="Nqo1 FMN-binding domain-like"/>
    <property type="match status" value="1"/>
</dbReference>
<feature type="domain" description="4Fe-4S ferredoxin-type" evidence="10">
    <location>
        <begin position="349"/>
        <end position="380"/>
    </location>
</feature>
<comment type="caution">
    <text evidence="11">The sequence shown here is derived from an EMBL/GenBank/DDBJ whole genome shotgun (WGS) entry which is preliminary data.</text>
</comment>
<evidence type="ECO:0000256" key="3">
    <source>
        <dbReference type="ARBA" id="ARBA00022723"/>
    </source>
</evidence>
<evidence type="ECO:0000256" key="1">
    <source>
        <dbReference type="ARBA" id="ARBA00022448"/>
    </source>
</evidence>
<comment type="function">
    <text evidence="8">Part of a membrane-bound complex that couples electron transfer with translocation of ions across the membrane.</text>
</comment>
<feature type="binding site" evidence="8">
    <location>
        <position position="402"/>
    </location>
    <ligand>
        <name>[4Fe-4S] cluster</name>
        <dbReference type="ChEBI" id="CHEBI:49883"/>
        <label>2</label>
    </ligand>
</feature>
<dbReference type="PROSITE" id="PS00198">
    <property type="entry name" value="4FE4S_FER_1"/>
    <property type="match status" value="1"/>
</dbReference>
<comment type="cofactor">
    <cofactor evidence="8">
        <name>[4Fe-4S] cluster</name>
        <dbReference type="ChEBI" id="CHEBI:49883"/>
    </cofactor>
    <text evidence="8">Binds 2 [4Fe-4S] clusters per subunit.</text>
</comment>
<dbReference type="EMBL" id="RRZB01000015">
    <property type="protein sequence ID" value="MBE0463346.1"/>
    <property type="molecule type" value="Genomic_DNA"/>
</dbReference>
<keyword evidence="5 8" id="KW-0249">Electron transport</keyword>
<dbReference type="InterPro" id="IPR010208">
    <property type="entry name" value="Ion_transpt_RnfC/RsxC"/>
</dbReference>
<dbReference type="Gene3D" id="3.40.50.11540">
    <property type="entry name" value="NADH-ubiquinone oxidoreductase 51kDa subunit"/>
    <property type="match status" value="1"/>
</dbReference>
<dbReference type="Pfam" id="PF10531">
    <property type="entry name" value="SLBB"/>
    <property type="match status" value="1"/>
</dbReference>
<keyword evidence="8" id="KW-0472">Membrane</keyword>
<evidence type="ECO:0000256" key="2">
    <source>
        <dbReference type="ARBA" id="ARBA00022485"/>
    </source>
</evidence>
<feature type="binding site" evidence="8">
    <location>
        <position position="360"/>
    </location>
    <ligand>
        <name>[4Fe-4S] cluster</name>
        <dbReference type="ChEBI" id="CHEBI:49883"/>
        <label>1</label>
    </ligand>
</feature>
<dbReference type="InterPro" id="IPR011538">
    <property type="entry name" value="Nuo51_FMN-bd"/>
</dbReference>
<dbReference type="PROSITE" id="PS51379">
    <property type="entry name" value="4FE4S_FER_2"/>
    <property type="match status" value="2"/>
</dbReference>
<keyword evidence="2 8" id="KW-0004">4Fe-4S</keyword>
<gene>
    <name evidence="11" type="primary">rsxC</name>
    <name evidence="8" type="synonym">rnfC</name>
    <name evidence="11" type="ORF">EI547_07725</name>
</gene>
<dbReference type="NCBIfam" id="NF003454">
    <property type="entry name" value="PRK05035.1"/>
    <property type="match status" value="1"/>
</dbReference>
<evidence type="ECO:0000256" key="8">
    <source>
        <dbReference type="HAMAP-Rule" id="MF_00461"/>
    </source>
</evidence>
<feature type="binding site" evidence="8">
    <location>
        <position position="363"/>
    </location>
    <ligand>
        <name>[4Fe-4S] cluster</name>
        <dbReference type="ChEBI" id="CHEBI:49883"/>
        <label>1</label>
    </ligand>
</feature>
<evidence type="ECO:0000259" key="10">
    <source>
        <dbReference type="PROSITE" id="PS51379"/>
    </source>
</evidence>
<reference evidence="11 12" key="1">
    <citation type="submission" date="2020-07" db="EMBL/GenBank/DDBJ databases">
        <title>Halophilic bacteria isolated from french cheeses.</title>
        <authorList>
            <person name="Kothe C.I."/>
            <person name="Farah-Kraiem B."/>
            <person name="Renault P."/>
            <person name="Dridi B."/>
        </authorList>
    </citation>
    <scope>NUCLEOTIDE SEQUENCE [LARGE SCALE GENOMIC DNA]</scope>
    <source>
        <strain evidence="11 12">FME20</strain>
    </source>
</reference>
<proteinExistence type="inferred from homology"/>
<keyword evidence="1 8" id="KW-0813">Transport</keyword>
<feature type="region of interest" description="Disordered" evidence="9">
    <location>
        <begin position="1"/>
        <end position="26"/>
    </location>
</feature>
<keyword evidence="8" id="KW-1003">Cell membrane</keyword>
<comment type="subcellular location">
    <subcellularLocation>
        <location evidence="8">Cell inner membrane</location>
        <topology evidence="8">Peripheral membrane protein</topology>
    </subcellularLocation>
</comment>
<dbReference type="PANTHER" id="PTHR43034">
    <property type="entry name" value="ION-TRANSLOCATING OXIDOREDUCTASE COMPLEX SUBUNIT C"/>
    <property type="match status" value="1"/>
</dbReference>
<dbReference type="InterPro" id="IPR017896">
    <property type="entry name" value="4Fe4S_Fe-S-bd"/>
</dbReference>
<feature type="binding site" evidence="8">
    <location>
        <position position="366"/>
    </location>
    <ligand>
        <name>[4Fe-4S] cluster</name>
        <dbReference type="ChEBI" id="CHEBI:49883"/>
        <label>1</label>
    </ligand>
</feature>
<dbReference type="HAMAP" id="MF_00461">
    <property type="entry name" value="RsxC_RnfC"/>
    <property type="match status" value="1"/>
</dbReference>
<name>A0ABR9FXH2_9GAMM</name>
<evidence type="ECO:0000256" key="6">
    <source>
        <dbReference type="ARBA" id="ARBA00023004"/>
    </source>
</evidence>
<feature type="binding site" evidence="8">
    <location>
        <position position="409"/>
    </location>
    <ligand>
        <name>[4Fe-4S] cluster</name>
        <dbReference type="ChEBI" id="CHEBI:49883"/>
        <label>1</label>
    </ligand>
</feature>
<organism evidence="11 12">
    <name type="scientific">Halomonas colorata</name>
    <dbReference type="NCBI Taxonomy" id="2742615"/>
    <lineage>
        <taxon>Bacteria</taxon>
        <taxon>Pseudomonadati</taxon>
        <taxon>Pseudomonadota</taxon>
        <taxon>Gammaproteobacteria</taxon>
        <taxon>Oceanospirillales</taxon>
        <taxon>Halomonadaceae</taxon>
        <taxon>Halomonas</taxon>
    </lineage>
</organism>
<keyword evidence="8" id="KW-0997">Cell inner membrane</keyword>
<evidence type="ECO:0000256" key="5">
    <source>
        <dbReference type="ARBA" id="ARBA00022982"/>
    </source>
</evidence>
<evidence type="ECO:0000256" key="4">
    <source>
        <dbReference type="ARBA" id="ARBA00022737"/>
    </source>
</evidence>
<feature type="binding site" evidence="8">
    <location>
        <position position="399"/>
    </location>
    <ligand>
        <name>[4Fe-4S] cluster</name>
        <dbReference type="ChEBI" id="CHEBI:49883"/>
        <label>2</label>
    </ligand>
</feature>
<dbReference type="NCBIfam" id="TIGR01945">
    <property type="entry name" value="rnfC"/>
    <property type="match status" value="1"/>
</dbReference>
<feature type="domain" description="4Fe-4S ferredoxin-type" evidence="10">
    <location>
        <begin position="390"/>
        <end position="419"/>
    </location>
</feature>
<dbReference type="Pfam" id="PF12838">
    <property type="entry name" value="Fer4_7"/>
    <property type="match status" value="1"/>
</dbReference>
<keyword evidence="12" id="KW-1185">Reference proteome</keyword>
<protein>
    <recommendedName>
        <fullName evidence="8">Ion-translocating oxidoreductase complex subunit C</fullName>
        <ecNumber evidence="8">7.-.-.-</ecNumber>
    </recommendedName>
    <alternativeName>
        <fullName evidence="8">Rnf electron transport complex subunit C</fullName>
    </alternativeName>
</protein>
<dbReference type="EC" id="7.-.-.-" evidence="8"/>
<dbReference type="InterPro" id="IPR017900">
    <property type="entry name" value="4Fe4S_Fe_S_CS"/>
</dbReference>
<dbReference type="InterPro" id="IPR037225">
    <property type="entry name" value="Nuo51_FMN-bd_sf"/>
</dbReference>
<evidence type="ECO:0000256" key="7">
    <source>
        <dbReference type="ARBA" id="ARBA00023014"/>
    </source>
</evidence>
<feature type="region of interest" description="Disordered" evidence="9">
    <location>
        <begin position="452"/>
        <end position="483"/>
    </location>
</feature>
<accession>A0ABR9FXH2</accession>
<keyword evidence="3 8" id="KW-0479">Metal-binding</keyword>
<evidence type="ECO:0000313" key="11">
    <source>
        <dbReference type="EMBL" id="MBE0463346.1"/>
    </source>
</evidence>
<dbReference type="Pfam" id="PF01512">
    <property type="entry name" value="Complex1_51K"/>
    <property type="match status" value="1"/>
</dbReference>
<dbReference type="InterPro" id="IPR026902">
    <property type="entry name" value="RnfC_N"/>
</dbReference>
<keyword evidence="4 8" id="KW-0677">Repeat</keyword>
<keyword evidence="8" id="KW-1278">Translocase</keyword>
<dbReference type="RefSeq" id="WP_192537896.1">
    <property type="nucleotide sequence ID" value="NZ_RRZB01000015.1"/>
</dbReference>
<evidence type="ECO:0000313" key="12">
    <source>
        <dbReference type="Proteomes" id="UP001645038"/>
    </source>
</evidence>
<comment type="similarity">
    <text evidence="8">Belongs to the 4Fe4S bacterial-type ferredoxin family. RnfC subfamily.</text>
</comment>
<evidence type="ECO:0000256" key="9">
    <source>
        <dbReference type="SAM" id="MobiDB-lite"/>
    </source>
</evidence>
<feature type="binding site" evidence="8">
    <location>
        <position position="405"/>
    </location>
    <ligand>
        <name>[4Fe-4S] cluster</name>
        <dbReference type="ChEBI" id="CHEBI:49883"/>
        <label>2</label>
    </ligand>
</feature>
<dbReference type="PANTHER" id="PTHR43034:SF2">
    <property type="entry name" value="ION-TRANSLOCATING OXIDOREDUCTASE COMPLEX SUBUNIT C"/>
    <property type="match status" value="1"/>
</dbReference>
<dbReference type="InterPro" id="IPR019554">
    <property type="entry name" value="Soluble_ligand-bd"/>
</dbReference>